<accession>A0ABT7A6C0</accession>
<dbReference type="InterPro" id="IPR011010">
    <property type="entry name" value="DNA_brk_join_enz"/>
</dbReference>
<sequence>MPLLFQRHVGVENRPIPPSGIRQLLNEVLSRTGLTDAVGQPLTFSLHDFRRLFITDAIMNGMRPHIAQLVVGHRDINTTMGYKAVYPGEVINGHRAFIARRRATRPSEEYRTPTDEEWKEFGHFERRRVALGDCGCAHGTSCVHEHSCLRCSLLRPDPDKRQRIVTIRDNLLNRIAEAEKEGWLGAVEGLKVSLAGAVQKLAQLDERSHRGTTVNLGMPAFREIAGQTVTAPKNPSWRSPRNSCTSAWGRGNPLPVLSVTMGCSVVVSPMSTRRDRGQKLFLAEAISECRLCWSQETRRWGGMRRAGCPRGLSGTAWKSRIVRDHV</sequence>
<dbReference type="InterPro" id="IPR002104">
    <property type="entry name" value="Integrase_catalytic"/>
</dbReference>
<protein>
    <submittedName>
        <fullName evidence="3">Site-specific integrase</fullName>
    </submittedName>
</protein>
<proteinExistence type="predicted"/>
<dbReference type="CDD" id="cd00397">
    <property type="entry name" value="DNA_BRE_C"/>
    <property type="match status" value="1"/>
</dbReference>
<reference evidence="3 4" key="1">
    <citation type="submission" date="2023-05" db="EMBL/GenBank/DDBJ databases">
        <title>Streptantibioticus silvisoli sp. nov., acidotolerant actinomycetes 1 from pine litter.</title>
        <authorList>
            <person name="Swiecimska M."/>
            <person name="Golinska P."/>
            <person name="Sangal V."/>
            <person name="Wachnowicz B."/>
            <person name="Goodfellow M."/>
        </authorList>
    </citation>
    <scope>NUCLEOTIDE SEQUENCE [LARGE SCALE GENOMIC DNA]</scope>
    <source>
        <strain evidence="3 4">DSM 42109</strain>
    </source>
</reference>
<dbReference type="PROSITE" id="PS51898">
    <property type="entry name" value="TYR_RECOMBINASE"/>
    <property type="match status" value="1"/>
</dbReference>
<dbReference type="Pfam" id="PF00589">
    <property type="entry name" value="Phage_integrase"/>
    <property type="match status" value="1"/>
</dbReference>
<dbReference type="SUPFAM" id="SSF56349">
    <property type="entry name" value="DNA breaking-rejoining enzymes"/>
    <property type="match status" value="1"/>
</dbReference>
<dbReference type="InterPro" id="IPR013762">
    <property type="entry name" value="Integrase-like_cat_sf"/>
</dbReference>
<feature type="domain" description="Tyr recombinase" evidence="2">
    <location>
        <begin position="1"/>
        <end position="95"/>
    </location>
</feature>
<evidence type="ECO:0000313" key="3">
    <source>
        <dbReference type="EMBL" id="MDJ1136851.1"/>
    </source>
</evidence>
<keyword evidence="4" id="KW-1185">Reference proteome</keyword>
<name>A0ABT7A6C0_9ACTN</name>
<dbReference type="EMBL" id="JANCPR020000047">
    <property type="protein sequence ID" value="MDJ1136851.1"/>
    <property type="molecule type" value="Genomic_DNA"/>
</dbReference>
<evidence type="ECO:0000256" key="1">
    <source>
        <dbReference type="ARBA" id="ARBA00023172"/>
    </source>
</evidence>
<evidence type="ECO:0000313" key="4">
    <source>
        <dbReference type="Proteomes" id="UP001214441"/>
    </source>
</evidence>
<organism evidence="3 4">
    <name type="scientific">Streptomyces iconiensis</name>
    <dbReference type="NCBI Taxonomy" id="1384038"/>
    <lineage>
        <taxon>Bacteria</taxon>
        <taxon>Bacillati</taxon>
        <taxon>Actinomycetota</taxon>
        <taxon>Actinomycetes</taxon>
        <taxon>Kitasatosporales</taxon>
        <taxon>Streptomycetaceae</taxon>
        <taxon>Streptomyces</taxon>
    </lineage>
</organism>
<comment type="caution">
    <text evidence="3">The sequence shown here is derived from an EMBL/GenBank/DDBJ whole genome shotgun (WGS) entry which is preliminary data.</text>
</comment>
<keyword evidence="1" id="KW-0233">DNA recombination</keyword>
<dbReference type="RefSeq" id="WP_274047119.1">
    <property type="nucleotide sequence ID" value="NZ_JANCPR020000047.1"/>
</dbReference>
<gene>
    <name evidence="3" type="ORF">NMN56_033890</name>
</gene>
<dbReference type="Gene3D" id="1.10.443.10">
    <property type="entry name" value="Intergrase catalytic core"/>
    <property type="match status" value="1"/>
</dbReference>
<dbReference type="Proteomes" id="UP001214441">
    <property type="component" value="Unassembled WGS sequence"/>
</dbReference>
<evidence type="ECO:0000259" key="2">
    <source>
        <dbReference type="PROSITE" id="PS51898"/>
    </source>
</evidence>